<accession>A0A1D2QSG6</accession>
<keyword evidence="6 14" id="KW-0808">Transferase</keyword>
<comment type="pathway">
    <text evidence="2">Bacterial outer membrane biogenesis; LPS core biosynthesis.</text>
</comment>
<dbReference type="Proteomes" id="UP000242502">
    <property type="component" value="Unassembled WGS sequence"/>
</dbReference>
<comment type="catalytic activity">
    <reaction evidence="13">
        <text>an alpha-Kdo-(2-&gt;4)-alpha-Kdo-(2-&gt;6)-lipid A + ADP-L-glycero-beta-D-manno-heptose = an L-alpha-D-Hep-(1-&gt;5)-[alpha-Kdo-(2-&gt;4)]-alpha-Kdo-(2-&gt;6)-lipid A + ADP + H(+)</text>
        <dbReference type="Rhea" id="RHEA:74067"/>
        <dbReference type="ChEBI" id="CHEBI:15378"/>
        <dbReference type="ChEBI" id="CHEBI:61506"/>
        <dbReference type="ChEBI" id="CHEBI:176431"/>
        <dbReference type="ChEBI" id="CHEBI:193068"/>
        <dbReference type="ChEBI" id="CHEBI:456216"/>
        <dbReference type="EC" id="2.4.99.23"/>
    </reaction>
</comment>
<keyword evidence="5" id="KW-0328">Glycosyltransferase</keyword>
<dbReference type="STRING" id="62101.AB835_02800"/>
<dbReference type="PANTHER" id="PTHR30160">
    <property type="entry name" value="TETRAACYLDISACCHARIDE 4'-KINASE-RELATED"/>
    <property type="match status" value="1"/>
</dbReference>
<dbReference type="AlphaFoldDB" id="A0A1D2QSG6"/>
<organism evidence="14 15">
    <name type="scientific">Candidatus Endobugula sertula</name>
    <name type="common">Bugula neritina bacterial symbiont</name>
    <dbReference type="NCBI Taxonomy" id="62101"/>
    <lineage>
        <taxon>Bacteria</taxon>
        <taxon>Pseudomonadati</taxon>
        <taxon>Pseudomonadota</taxon>
        <taxon>Gammaproteobacteria</taxon>
        <taxon>Cellvibrionales</taxon>
        <taxon>Cellvibrionaceae</taxon>
        <taxon>Candidatus Endobugula</taxon>
    </lineage>
</organism>
<dbReference type="CDD" id="cd03789">
    <property type="entry name" value="GT9_LPS_heptosyltransferase"/>
    <property type="match status" value="1"/>
</dbReference>
<proteinExistence type="inferred from homology"/>
<dbReference type="PANTHER" id="PTHR30160:SF19">
    <property type="entry name" value="LIPOPOLYSACCHARIDE HEPTOSYLTRANSFERASE 1"/>
    <property type="match status" value="1"/>
</dbReference>
<dbReference type="EC" id="2.4.99.23" evidence="10"/>
<evidence type="ECO:0000256" key="10">
    <source>
        <dbReference type="ARBA" id="ARBA00044041"/>
    </source>
</evidence>
<dbReference type="InterPro" id="IPR011908">
    <property type="entry name" value="LipoPS_heptosylTferase-I"/>
</dbReference>
<evidence type="ECO:0000256" key="13">
    <source>
        <dbReference type="ARBA" id="ARBA00049201"/>
    </source>
</evidence>
<keyword evidence="3" id="KW-1003">Cell membrane</keyword>
<comment type="caution">
    <text evidence="14">The sequence shown here is derived from an EMBL/GenBank/DDBJ whole genome shotgun (WGS) entry which is preliminary data.</text>
</comment>
<evidence type="ECO:0000256" key="1">
    <source>
        <dbReference type="ARBA" id="ARBA00004515"/>
    </source>
</evidence>
<keyword evidence="4" id="KW-0997">Cell inner membrane</keyword>
<dbReference type="NCBIfam" id="TIGR02193">
    <property type="entry name" value="heptsyl_trn_I"/>
    <property type="match status" value="1"/>
</dbReference>
<dbReference type="Pfam" id="PF01075">
    <property type="entry name" value="Glyco_transf_9"/>
    <property type="match status" value="1"/>
</dbReference>
<dbReference type="GO" id="GO:0005886">
    <property type="term" value="C:plasma membrane"/>
    <property type="evidence" value="ECO:0007669"/>
    <property type="project" value="UniProtKB-SubCell"/>
</dbReference>
<dbReference type="InterPro" id="IPR051199">
    <property type="entry name" value="LPS_LOS_Heptosyltrfase"/>
</dbReference>
<gene>
    <name evidence="14" type="ORF">AB835_02800</name>
</gene>
<sequence>MRVLIIKLTSMGDLMHAFPALSDAVKQYPDITFDWVVDEGFMEVPLWHPSVKRVITTAHRRWKKNLFQCWKRGELHAFYRQLNLNAYDVVVDLQSNLKSAIVSWLRRTPVHGYNKHTCREKPAHWAYDTHYHIELRQHAIERQRELMAKVLGYEKPASLPNYGVNISQCQLPSFKLPEKYVVFVHNASKPTKLWPVDYWQQLIRQVSHQDYSVLLPCGNDSEYQRAQLIAKDHPAAIALPKVSLGEMAAVMSQAKVAVCSDTGLAHMAAVLSIPAITLYAVTDTMLIGTVGQHQQHIIADKHSLNANMKAISADEVWNLLKPLL</sequence>
<dbReference type="Gene3D" id="3.40.50.2000">
    <property type="entry name" value="Glycogen Phosphorylase B"/>
    <property type="match status" value="2"/>
</dbReference>
<comment type="subcellular location">
    <subcellularLocation>
        <location evidence="1">Cell inner membrane</location>
        <topology evidence="1">Peripheral membrane protein</topology>
        <orientation evidence="1">Cytoplasmic side</orientation>
    </subcellularLocation>
</comment>
<evidence type="ECO:0000256" key="6">
    <source>
        <dbReference type="ARBA" id="ARBA00022679"/>
    </source>
</evidence>
<keyword evidence="7" id="KW-0448">Lipopolysaccharide biosynthesis</keyword>
<evidence type="ECO:0000313" key="15">
    <source>
        <dbReference type="Proteomes" id="UP000242502"/>
    </source>
</evidence>
<dbReference type="InterPro" id="IPR002201">
    <property type="entry name" value="Glyco_trans_9"/>
</dbReference>
<evidence type="ECO:0000256" key="11">
    <source>
        <dbReference type="ARBA" id="ARBA00044190"/>
    </source>
</evidence>
<evidence type="ECO:0000256" key="12">
    <source>
        <dbReference type="ARBA" id="ARBA00044330"/>
    </source>
</evidence>
<evidence type="ECO:0000256" key="4">
    <source>
        <dbReference type="ARBA" id="ARBA00022519"/>
    </source>
</evidence>
<evidence type="ECO:0000256" key="7">
    <source>
        <dbReference type="ARBA" id="ARBA00022985"/>
    </source>
</evidence>
<name>A0A1D2QSG6_9GAMM</name>
<dbReference type="GO" id="GO:0009244">
    <property type="term" value="P:lipopolysaccharide core region biosynthetic process"/>
    <property type="evidence" value="ECO:0007669"/>
    <property type="project" value="InterPro"/>
</dbReference>
<evidence type="ECO:0000256" key="5">
    <source>
        <dbReference type="ARBA" id="ARBA00022676"/>
    </source>
</evidence>
<evidence type="ECO:0000313" key="14">
    <source>
        <dbReference type="EMBL" id="ODS24535.1"/>
    </source>
</evidence>
<dbReference type="EMBL" id="MDLC01000007">
    <property type="protein sequence ID" value="ODS24535.1"/>
    <property type="molecule type" value="Genomic_DNA"/>
</dbReference>
<comment type="similarity">
    <text evidence="9">Belongs to the glycosyltransferase 9 family.</text>
</comment>
<dbReference type="GO" id="GO:0008713">
    <property type="term" value="F:ADP-heptose-lipopolysaccharide heptosyltransferase activity"/>
    <property type="evidence" value="ECO:0007669"/>
    <property type="project" value="TreeGrafter"/>
</dbReference>
<evidence type="ECO:0000256" key="2">
    <source>
        <dbReference type="ARBA" id="ARBA00004713"/>
    </source>
</evidence>
<evidence type="ECO:0000256" key="3">
    <source>
        <dbReference type="ARBA" id="ARBA00022475"/>
    </source>
</evidence>
<keyword evidence="8" id="KW-0472">Membrane</keyword>
<reference evidence="14 15" key="1">
    <citation type="journal article" date="2016" name="Appl. Environ. Microbiol.">
        <title>Lack of Overt Genome Reduction in the Bryostatin-Producing Bryozoan Symbiont "Candidatus Endobugula sertula".</title>
        <authorList>
            <person name="Miller I.J."/>
            <person name="Vanee N."/>
            <person name="Fong S.S."/>
            <person name="Lim-Fong G.E."/>
            <person name="Kwan J.C."/>
        </authorList>
    </citation>
    <scope>NUCLEOTIDE SEQUENCE [LARGE SCALE GENOMIC DNA]</scope>
    <source>
        <strain evidence="14">AB1-4</strain>
    </source>
</reference>
<evidence type="ECO:0000256" key="9">
    <source>
        <dbReference type="ARBA" id="ARBA00043995"/>
    </source>
</evidence>
<dbReference type="SUPFAM" id="SSF53756">
    <property type="entry name" value="UDP-Glycosyltransferase/glycogen phosphorylase"/>
    <property type="match status" value="1"/>
</dbReference>
<protein>
    <recommendedName>
        <fullName evidence="11">Lipopolysaccharide heptosyltransferase 1</fullName>
        <ecNumber evidence="10">2.4.99.23</ecNumber>
    </recommendedName>
    <alternativeName>
        <fullName evidence="12">ADP-heptose:lipopolysaccharide heptosyltransferase I</fullName>
    </alternativeName>
</protein>
<dbReference type="GO" id="GO:0005829">
    <property type="term" value="C:cytosol"/>
    <property type="evidence" value="ECO:0007669"/>
    <property type="project" value="TreeGrafter"/>
</dbReference>
<evidence type="ECO:0000256" key="8">
    <source>
        <dbReference type="ARBA" id="ARBA00023136"/>
    </source>
</evidence>